<dbReference type="InterPro" id="IPR037165">
    <property type="entry name" value="AldOxase/xan_DH_Mopterin-bd_sf"/>
</dbReference>
<dbReference type="RefSeq" id="WP_092497051.1">
    <property type="nucleotide sequence ID" value="NZ_FOFG01000009.1"/>
</dbReference>
<dbReference type="GO" id="GO:0005506">
    <property type="term" value="F:iron ion binding"/>
    <property type="evidence" value="ECO:0007669"/>
    <property type="project" value="InterPro"/>
</dbReference>
<feature type="domain" description="Aldehyde oxidase/xanthine dehydrogenase a/b hammerhead" evidence="2">
    <location>
        <begin position="27"/>
        <end position="141"/>
    </location>
</feature>
<dbReference type="SUPFAM" id="SSF56003">
    <property type="entry name" value="Molybdenum cofactor-binding domain"/>
    <property type="match status" value="1"/>
</dbReference>
<dbReference type="STRING" id="1855383.SAMN05216548_10919"/>
<dbReference type="Pfam" id="PF01315">
    <property type="entry name" value="Ald_Xan_dh_C"/>
    <property type="match status" value="1"/>
</dbReference>
<feature type="region of interest" description="Disordered" evidence="1">
    <location>
        <begin position="1"/>
        <end position="20"/>
    </location>
</feature>
<dbReference type="InterPro" id="IPR000674">
    <property type="entry name" value="Ald_Oxase/Xan_DH_a/b"/>
</dbReference>
<dbReference type="InterPro" id="IPR016208">
    <property type="entry name" value="Ald_Oxase/xanthine_DH-like"/>
</dbReference>
<evidence type="ECO:0000259" key="2">
    <source>
        <dbReference type="SMART" id="SM01008"/>
    </source>
</evidence>
<reference evidence="3 4" key="1">
    <citation type="submission" date="2016-10" db="EMBL/GenBank/DDBJ databases">
        <authorList>
            <person name="de Groot N.N."/>
        </authorList>
    </citation>
    <scope>NUCLEOTIDE SEQUENCE [LARGE SCALE GENOMIC DNA]</scope>
    <source>
        <strain evidence="3 4">A52C2</strain>
    </source>
</reference>
<gene>
    <name evidence="3" type="ORF">SAMN05216548_10919</name>
</gene>
<feature type="region of interest" description="Disordered" evidence="1">
    <location>
        <begin position="154"/>
        <end position="173"/>
    </location>
</feature>
<dbReference type="AlphaFoldDB" id="A0A1H9JZK7"/>
<dbReference type="InterPro" id="IPR008274">
    <property type="entry name" value="AldOxase/xan_DH_MoCoBD1"/>
</dbReference>
<evidence type="ECO:0000256" key="1">
    <source>
        <dbReference type="SAM" id="MobiDB-lite"/>
    </source>
</evidence>
<dbReference type="InterPro" id="IPR046867">
    <property type="entry name" value="AldOxase/xan_DH_MoCoBD2"/>
</dbReference>
<dbReference type="GO" id="GO:0016491">
    <property type="term" value="F:oxidoreductase activity"/>
    <property type="evidence" value="ECO:0007669"/>
    <property type="project" value="InterPro"/>
</dbReference>
<keyword evidence="4" id="KW-1185">Reference proteome</keyword>
<dbReference type="EMBL" id="FOFG01000009">
    <property type="protein sequence ID" value="SEQ91965.1"/>
    <property type="molecule type" value="Genomic_DNA"/>
</dbReference>
<dbReference type="PANTHER" id="PTHR11908">
    <property type="entry name" value="XANTHINE DEHYDROGENASE"/>
    <property type="match status" value="1"/>
</dbReference>
<dbReference type="Proteomes" id="UP000199647">
    <property type="component" value="Unassembled WGS sequence"/>
</dbReference>
<sequence>MADTATLIGRPSIGQPTRRVDGPLKVSGGARYAGEYFADDLLHGYVVSGSIAKGRILSIDTSAAMAIPGVVEVFTHENRPRTAWFDSKYQDQVAPPGSPFRPLYGDGILYSGQPIALVVAESFEAARDAAALVKATYAPEEHITDLDAVKGQSYVPPKKRSGIAPPPEPRGDAEAAFAKAPVKVHETYRVAVEHHNPMEPFATTVVRDAGGKLTIYDKTQGSQNAQAYVTGVFGLNQSDVTVVNAFVGGAFGIGLRPQHQLFLAVMAAQALERSVRVVLTRDQMFTLSYRPETIQTLSLGSAPGGKLDAIMHHAVAGTSHFEDYQEVVVNWAGLLYGCDNVKLSYELAKIDTYTPSDMRAPGATLGVFALESAMDELAYAAGVDPLQLRLTNYADFDQNEDKKFTSKALISCYEQGAERFGWSKRSAEPRSMRDGHELVGWGMATGVWEAKINKTAARASLTETGHLEVSSATSDIGTGTYTVMALTGADAFGLPIEHVTARLGDSSLPTAPVEGGSWAAASTSSAVVDACDKLKQALFKQAQSMPDSPFGNVDFDGVAFRDGRMMLAADEGSSVKLGEIVRSARQHRMEAEGSAAPDSATQKEYVSYTHSAIFVEVKVDEELGVVRVTRIVNAVAAGKILNPKAARSQILGGVVMAMGAALEEETFADHNLGRFMNHNFAEYHVPVNADVQDIDVIFVEEPDDKTSPIGAKGIGEIGIVGTTAAIANAVYHATGKRIRDLPITIDKILA</sequence>
<dbReference type="Pfam" id="PF02738">
    <property type="entry name" value="MoCoBD_1"/>
    <property type="match status" value="1"/>
</dbReference>
<dbReference type="InterPro" id="IPR036856">
    <property type="entry name" value="Ald_Oxase/Xan_DH_a/b_sf"/>
</dbReference>
<dbReference type="PANTHER" id="PTHR11908:SF153">
    <property type="entry name" value="DEHYDROGENASE"/>
    <property type="match status" value="1"/>
</dbReference>
<dbReference type="Gene3D" id="3.30.365.10">
    <property type="entry name" value="Aldehyde oxidase/xanthine dehydrogenase, molybdopterin binding domain"/>
    <property type="match status" value="4"/>
</dbReference>
<accession>A0A1H9JZK7</accession>
<dbReference type="SMART" id="SM01008">
    <property type="entry name" value="Ald_Xan_dh_C"/>
    <property type="match status" value="1"/>
</dbReference>
<evidence type="ECO:0000313" key="3">
    <source>
        <dbReference type="EMBL" id="SEQ91965.1"/>
    </source>
</evidence>
<proteinExistence type="predicted"/>
<dbReference type="Pfam" id="PF20256">
    <property type="entry name" value="MoCoBD_2"/>
    <property type="match status" value="1"/>
</dbReference>
<dbReference type="OrthoDB" id="8428274at2"/>
<organism evidence="3 4">
    <name type="scientific">Faunimonas pinastri</name>
    <dbReference type="NCBI Taxonomy" id="1855383"/>
    <lineage>
        <taxon>Bacteria</taxon>
        <taxon>Pseudomonadati</taxon>
        <taxon>Pseudomonadota</taxon>
        <taxon>Alphaproteobacteria</taxon>
        <taxon>Hyphomicrobiales</taxon>
        <taxon>Afifellaceae</taxon>
        <taxon>Faunimonas</taxon>
    </lineage>
</organism>
<name>A0A1H9JZK7_9HYPH</name>
<dbReference type="Gene3D" id="3.90.1170.50">
    <property type="entry name" value="Aldehyde oxidase/xanthine dehydrogenase, a/b hammerhead"/>
    <property type="match status" value="1"/>
</dbReference>
<dbReference type="SUPFAM" id="SSF54665">
    <property type="entry name" value="CO dehydrogenase molybdoprotein N-domain-like"/>
    <property type="match status" value="1"/>
</dbReference>
<protein>
    <submittedName>
        <fullName evidence="3">Xanthine dehydrogenase YagR molybdenum-binding subunit</fullName>
    </submittedName>
</protein>
<evidence type="ECO:0000313" key="4">
    <source>
        <dbReference type="Proteomes" id="UP000199647"/>
    </source>
</evidence>